<proteinExistence type="predicted"/>
<comment type="caution">
    <text evidence="2">The sequence shown here is derived from an EMBL/GenBank/DDBJ whole genome shotgun (WGS) entry which is preliminary data.</text>
</comment>
<name>A0A0G0VDP1_9BACT</name>
<dbReference type="STRING" id="1619048.UU49_C0012G0008"/>
<feature type="transmembrane region" description="Helical" evidence="1">
    <location>
        <begin position="12"/>
        <end position="33"/>
    </location>
</feature>
<evidence type="ECO:0000256" key="1">
    <source>
        <dbReference type="SAM" id="Phobius"/>
    </source>
</evidence>
<accession>A0A0G0VDP1</accession>
<dbReference type="AlphaFoldDB" id="A0A0G0VDP1"/>
<gene>
    <name evidence="2" type="ORF">UU49_C0012G0008</name>
</gene>
<dbReference type="SUPFAM" id="SSF54523">
    <property type="entry name" value="Pili subunits"/>
    <property type="match status" value="1"/>
</dbReference>
<dbReference type="InterPro" id="IPR012902">
    <property type="entry name" value="N_methyl_site"/>
</dbReference>
<keyword evidence="1" id="KW-0472">Membrane</keyword>
<organism evidence="2 3">
    <name type="scientific">Candidatus Magasanikbacteria bacterium GW2011_GWC2_41_17</name>
    <dbReference type="NCBI Taxonomy" id="1619048"/>
    <lineage>
        <taxon>Bacteria</taxon>
        <taxon>Candidatus Magasanikiibacteriota</taxon>
    </lineage>
</organism>
<dbReference type="EMBL" id="LCAV01000012">
    <property type="protein sequence ID" value="KKR99018.1"/>
    <property type="molecule type" value="Genomic_DNA"/>
</dbReference>
<keyword evidence="1" id="KW-1133">Transmembrane helix</keyword>
<sequence>MEDFSKKGFTLIEIVVVLGIFMLLLVGLGYLMLGAFRTQYVTFAQLQGQKEARTALENFVKEARRADTSSIGSYLIETATASAFTFYSDIDADTYREKVRYFLDGEIFKKGVIKPTGTPLTYNSANEVVATIAQNVISDQIFSFYDANYDGTTSALTFPVNVTDIRLAKITLTIEQDAYISPEPLIVTSQVEIRNLKE</sequence>
<evidence type="ECO:0000313" key="3">
    <source>
        <dbReference type="Proteomes" id="UP000034108"/>
    </source>
</evidence>
<dbReference type="Proteomes" id="UP000034108">
    <property type="component" value="Unassembled WGS sequence"/>
</dbReference>
<evidence type="ECO:0000313" key="2">
    <source>
        <dbReference type="EMBL" id="KKR99018.1"/>
    </source>
</evidence>
<dbReference type="NCBIfam" id="TIGR02532">
    <property type="entry name" value="IV_pilin_GFxxxE"/>
    <property type="match status" value="1"/>
</dbReference>
<protein>
    <recommendedName>
        <fullName evidence="4">Prepilin-type N-terminal cleavage/methylation domain-containing protein</fullName>
    </recommendedName>
</protein>
<reference evidence="2 3" key="1">
    <citation type="journal article" date="2015" name="Nature">
        <title>rRNA introns, odd ribosomes, and small enigmatic genomes across a large radiation of phyla.</title>
        <authorList>
            <person name="Brown C.T."/>
            <person name="Hug L.A."/>
            <person name="Thomas B.C."/>
            <person name="Sharon I."/>
            <person name="Castelle C.J."/>
            <person name="Singh A."/>
            <person name="Wilkins M.J."/>
            <person name="Williams K.H."/>
            <person name="Banfield J.F."/>
        </authorList>
    </citation>
    <scope>NUCLEOTIDE SEQUENCE [LARGE SCALE GENOMIC DNA]</scope>
</reference>
<dbReference type="InterPro" id="IPR045584">
    <property type="entry name" value="Pilin-like"/>
</dbReference>
<keyword evidence="1" id="KW-0812">Transmembrane</keyword>
<dbReference type="Pfam" id="PF07963">
    <property type="entry name" value="N_methyl"/>
    <property type="match status" value="1"/>
</dbReference>
<evidence type="ECO:0008006" key="4">
    <source>
        <dbReference type="Google" id="ProtNLM"/>
    </source>
</evidence>
<dbReference type="PROSITE" id="PS00409">
    <property type="entry name" value="PROKAR_NTER_METHYL"/>
    <property type="match status" value="1"/>
</dbReference>